<feature type="binding site" evidence="3">
    <location>
        <position position="277"/>
    </location>
    <ligand>
        <name>AMP</name>
        <dbReference type="ChEBI" id="CHEBI:456215"/>
    </ligand>
</feature>
<dbReference type="HAMAP" id="MF_02132">
    <property type="entry name" value="AMP_phosphorylase"/>
    <property type="match status" value="1"/>
</dbReference>
<proteinExistence type="inferred from homology"/>
<reference evidence="5 6" key="1">
    <citation type="submission" date="2018-12" db="EMBL/GenBank/DDBJ databases">
        <title>The complete genome of the methanogenic archaea of the candidate phylum Verstraetearchaeota, obtained from the metagenome of underground thermal water.</title>
        <authorList>
            <person name="Kadnikov V.V."/>
            <person name="Mardanov A.V."/>
            <person name="Beletsky A.V."/>
            <person name="Karnachuk O.V."/>
            <person name="Ravin N.V."/>
        </authorList>
    </citation>
    <scope>NUCLEOTIDE SEQUENCE [LARGE SCALE GENOMIC DNA]</scope>
    <source>
        <strain evidence="5">Ch88</strain>
    </source>
</reference>
<comment type="similarity">
    <text evidence="3">Belongs to the thymidine/pyrimidine-nucleoside phosphorylase family. Type 2 subfamily.</text>
</comment>
<feature type="binding site" evidence="3">
    <location>
        <position position="301"/>
    </location>
    <ligand>
        <name>AMP</name>
        <dbReference type="ChEBI" id="CHEBI:456215"/>
    </ligand>
</feature>
<comment type="catalytic activity">
    <reaction evidence="3">
        <text>AMP + phosphate = alpha-D-ribose 1,5-bisphosphate + adenine</text>
        <dbReference type="Rhea" id="RHEA:36975"/>
        <dbReference type="ChEBI" id="CHEBI:16708"/>
        <dbReference type="ChEBI" id="CHEBI:43474"/>
        <dbReference type="ChEBI" id="CHEBI:68688"/>
        <dbReference type="ChEBI" id="CHEBI:456215"/>
        <dbReference type="EC" id="2.4.2.57"/>
    </reaction>
</comment>
<dbReference type="GO" id="GO:0004645">
    <property type="term" value="F:1,4-alpha-oligoglucan phosphorylase activity"/>
    <property type="evidence" value="ECO:0007669"/>
    <property type="project" value="InterPro"/>
</dbReference>
<dbReference type="InterPro" id="IPR017713">
    <property type="entry name" value="AMP_phosphorylase"/>
</dbReference>
<dbReference type="GO" id="GO:0006196">
    <property type="term" value="P:AMP catabolic process"/>
    <property type="evidence" value="ECO:0007669"/>
    <property type="project" value="UniProtKB-UniRule"/>
</dbReference>
<evidence type="ECO:0000256" key="2">
    <source>
        <dbReference type="ARBA" id="ARBA00022679"/>
    </source>
</evidence>
<dbReference type="InterPro" id="IPR000053">
    <property type="entry name" value="Thymidine/pyrmidine_PPase"/>
</dbReference>
<sequence length="515" mass="55897">MSADKLGNEMQPAQQKFRARLIRIKTGEKNVIINESDAEEMMLRIHDRVVVTKGFQRTVAMLDISQTVVEKGEIGFYEDFNEFPINEGDLVEVSVAPTPTSVEFIRKKMKGKPLTKSEIHSIVKDTVFHNLSKLEVAAFLMAEEYVGMDMDEIESLTKAMVETGKTIDFGEQVVDKHSIGGVPGNKVTLLIVPIVAAAGLKIPKTSSRAITSPSGTADTMEILAPVEFMEDELKRLLRDVGGYIAWGGSLNLAPADDLFIRVEHPLSIDPRPQMMASIMSKKLAVGVSTLVLDIPTGRGAKVEDFETARKLGNDFIELGNRLGIRVRCGITYGGQPVGHTVGPALEAREALETLMGGGPNSLIEKSTSLAGMLLEMNGIASRGNGQDVAKEILRSGKAYKKMREIIAHQGGNPDIKPEDIPLGSSRYVITAPIDGYVSSISNRSINAIARAAGAPMDKGAGVKLYAKMGYSVKKGDPVVEIYANRPSKLREAVSLSMREPPFMIEGMLLEELPGF</sequence>
<feature type="binding site" evidence="3">
    <location>
        <begin position="207"/>
        <end position="212"/>
    </location>
    <ligand>
        <name>AMP</name>
        <dbReference type="ChEBI" id="CHEBI:456215"/>
    </ligand>
</feature>
<comment type="catalytic activity">
    <reaction evidence="3">
        <text>UMP + phosphate = alpha-D-ribose 1,5-bisphosphate + uracil</text>
        <dbReference type="Rhea" id="RHEA:36991"/>
        <dbReference type="ChEBI" id="CHEBI:17568"/>
        <dbReference type="ChEBI" id="CHEBI:43474"/>
        <dbReference type="ChEBI" id="CHEBI:57865"/>
        <dbReference type="ChEBI" id="CHEBI:68688"/>
        <dbReference type="EC" id="2.4.2.57"/>
    </reaction>
</comment>
<comment type="function">
    <text evidence="3">Catalyzes the conversion of AMP and phosphate to adenine and ribose 1,5-bisphosphate (R15P). Exhibits phosphorylase activity toward CMP and UMP in addition to AMP. Functions in an archaeal AMP degradation pathway, together with R15P isomerase and RubisCO.</text>
</comment>
<feature type="domain" description="Pyrimidine nucleoside phosphorylase C-terminal" evidence="4">
    <location>
        <begin position="436"/>
        <end position="503"/>
    </location>
</feature>
<dbReference type="Pfam" id="PF02885">
    <property type="entry name" value="Glycos_trans_3N"/>
    <property type="match status" value="1"/>
</dbReference>
<keyword evidence="2 3" id="KW-0808">Transferase</keyword>
<gene>
    <name evidence="5" type="ORF">Metus_0968</name>
</gene>
<dbReference type="InterPro" id="IPR000312">
    <property type="entry name" value="Glycosyl_Trfase_fam3"/>
</dbReference>
<name>A0A444L5Y1_METS7</name>
<dbReference type="InterPro" id="IPR036566">
    <property type="entry name" value="PYNP-like_C_sf"/>
</dbReference>
<comment type="catalytic activity">
    <reaction evidence="3">
        <text>CMP + phosphate = cytosine + alpha-D-ribose 1,5-bisphosphate</text>
        <dbReference type="Rhea" id="RHEA:36987"/>
        <dbReference type="ChEBI" id="CHEBI:16040"/>
        <dbReference type="ChEBI" id="CHEBI:43474"/>
        <dbReference type="ChEBI" id="CHEBI:60377"/>
        <dbReference type="ChEBI" id="CHEBI:68688"/>
        <dbReference type="EC" id="2.4.2.57"/>
    </reaction>
</comment>
<feature type="active site" description="Proton donor" evidence="3">
    <location>
        <position position="269"/>
    </location>
</feature>
<dbReference type="PANTHER" id="PTHR10515:SF0">
    <property type="entry name" value="THYMIDINE PHOSPHORYLASE"/>
    <property type="match status" value="1"/>
</dbReference>
<evidence type="ECO:0000259" key="4">
    <source>
        <dbReference type="SMART" id="SM00941"/>
    </source>
</evidence>
<dbReference type="GO" id="GO:0016208">
    <property type="term" value="F:AMP binding"/>
    <property type="evidence" value="ECO:0007669"/>
    <property type="project" value="UniProtKB-UniRule"/>
</dbReference>
<dbReference type="InterPro" id="IPR017459">
    <property type="entry name" value="Glycosyl_Trfase_fam3_N_dom"/>
</dbReference>
<dbReference type="GO" id="GO:0005829">
    <property type="term" value="C:cytosol"/>
    <property type="evidence" value="ECO:0007669"/>
    <property type="project" value="TreeGrafter"/>
</dbReference>
<keyword evidence="1 3" id="KW-0328">Glycosyltransferase</keyword>
<dbReference type="GO" id="GO:0046125">
    <property type="term" value="P:pyrimidine deoxyribonucleoside metabolic process"/>
    <property type="evidence" value="ECO:0007669"/>
    <property type="project" value="InterPro"/>
</dbReference>
<dbReference type="Gene3D" id="3.40.1030.10">
    <property type="entry name" value="Nucleoside phosphorylase/phosphoribosyltransferase catalytic domain"/>
    <property type="match status" value="1"/>
</dbReference>
<accession>A0A444L5Y1</accession>
<dbReference type="Gene3D" id="1.20.970.50">
    <property type="match status" value="1"/>
</dbReference>
<organism evidence="5 6">
    <name type="scientific">Methanosuratincola subterraneus</name>
    <dbReference type="NCBI Taxonomy" id="2593994"/>
    <lineage>
        <taxon>Archaea</taxon>
        <taxon>Thermoproteota</taxon>
        <taxon>Methanosuratincolia</taxon>
        <taxon>Candidatus Methanomethylicales</taxon>
        <taxon>Candidatus Methanomethylicaceae</taxon>
        <taxon>Candidatus Methanosuratincola (ex Vanwonterghem et al. 2016)</taxon>
    </lineage>
</organism>
<evidence type="ECO:0000313" key="5">
    <source>
        <dbReference type="EMBL" id="RWX72994.1"/>
    </source>
</evidence>
<dbReference type="InterPro" id="IPR013466">
    <property type="entry name" value="Thymidine/AMP_Pase"/>
</dbReference>
<evidence type="ECO:0000256" key="3">
    <source>
        <dbReference type="HAMAP-Rule" id="MF_02132"/>
    </source>
</evidence>
<evidence type="ECO:0000313" key="6">
    <source>
        <dbReference type="Proteomes" id="UP000288215"/>
    </source>
</evidence>
<dbReference type="InterPro" id="IPR017872">
    <property type="entry name" value="Pyrmidine_PPase_CS"/>
</dbReference>
<dbReference type="Pfam" id="PF00591">
    <property type="entry name" value="Glycos_transf_3"/>
    <property type="match status" value="1"/>
</dbReference>
<dbReference type="NCBIfam" id="NF003338">
    <property type="entry name" value="PRK04350.1"/>
    <property type="match status" value="1"/>
</dbReference>
<dbReference type="EMBL" id="RXGA01000003">
    <property type="protein sequence ID" value="RWX72994.1"/>
    <property type="molecule type" value="Genomic_DNA"/>
</dbReference>
<dbReference type="InterPro" id="IPR036320">
    <property type="entry name" value="Glycosyl_Trfase_fam3_N_dom_sf"/>
</dbReference>
<dbReference type="Gene3D" id="3.90.1170.30">
    <property type="entry name" value="Pyrimidine nucleoside phosphorylase-like, C-terminal domain"/>
    <property type="match status" value="1"/>
</dbReference>
<dbReference type="NCBIfam" id="TIGR03327">
    <property type="entry name" value="AMP_phos"/>
    <property type="match status" value="1"/>
</dbReference>
<dbReference type="Gene3D" id="2.40.40.20">
    <property type="match status" value="1"/>
</dbReference>
<dbReference type="PANTHER" id="PTHR10515">
    <property type="entry name" value="THYMIDINE PHOSPHORYLASE"/>
    <property type="match status" value="1"/>
</dbReference>
<dbReference type="PROSITE" id="PS00647">
    <property type="entry name" value="THYMID_PHOSPHORYLASE"/>
    <property type="match status" value="1"/>
</dbReference>
<dbReference type="EC" id="2.4.2.57" evidence="3"/>
<dbReference type="Pfam" id="PF07831">
    <property type="entry name" value="PYNP_C"/>
    <property type="match status" value="1"/>
</dbReference>
<dbReference type="SUPFAM" id="SSF54680">
    <property type="entry name" value="Pyrimidine nucleoside phosphorylase C-terminal domain"/>
    <property type="match status" value="1"/>
</dbReference>
<protein>
    <recommendedName>
        <fullName evidence="3">AMP phosphorylase</fullName>
        <shortName evidence="3">AMPpase</shortName>
        <ecNumber evidence="3">2.4.2.57</ecNumber>
    </recommendedName>
    <alternativeName>
        <fullName evidence="3">Nucleoside monophosphate phosphorylase</fullName>
        <shortName evidence="3">NMP phosphorylase</shortName>
    </alternativeName>
</protein>
<dbReference type="NCBIfam" id="TIGR02645">
    <property type="entry name" value="ARCH_P_rylase"/>
    <property type="match status" value="1"/>
</dbReference>
<dbReference type="InterPro" id="IPR013102">
    <property type="entry name" value="PYNP_C"/>
</dbReference>
<feature type="binding site" evidence="3">
    <location>
        <position position="216"/>
    </location>
    <ligand>
        <name>AMP</name>
        <dbReference type="ChEBI" id="CHEBI:456215"/>
    </ligand>
</feature>
<dbReference type="GO" id="GO:0016763">
    <property type="term" value="F:pentosyltransferase activity"/>
    <property type="evidence" value="ECO:0007669"/>
    <property type="project" value="UniProtKB-UniRule"/>
</dbReference>
<comment type="caution">
    <text evidence="5">The sequence shown here is derived from an EMBL/GenBank/DDBJ whole genome shotgun (WGS) entry which is preliminary data.</text>
</comment>
<dbReference type="SMART" id="SM00941">
    <property type="entry name" value="PYNP_C"/>
    <property type="match status" value="1"/>
</dbReference>
<feature type="binding site" evidence="3">
    <location>
        <position position="181"/>
    </location>
    <ligand>
        <name>AMP</name>
        <dbReference type="ChEBI" id="CHEBI:456215"/>
    </ligand>
</feature>
<evidence type="ECO:0000256" key="1">
    <source>
        <dbReference type="ARBA" id="ARBA00022676"/>
    </source>
</evidence>
<dbReference type="SUPFAM" id="SSF52418">
    <property type="entry name" value="Nucleoside phosphorylase/phosphoribosyltransferase catalytic domain"/>
    <property type="match status" value="1"/>
</dbReference>
<dbReference type="AlphaFoldDB" id="A0A444L5Y1"/>
<dbReference type="InterPro" id="IPR035902">
    <property type="entry name" value="Nuc_phospho_transferase"/>
</dbReference>
<dbReference type="Proteomes" id="UP000288215">
    <property type="component" value="Unassembled WGS sequence"/>
</dbReference>
<dbReference type="GO" id="GO:0006206">
    <property type="term" value="P:pyrimidine nucleobase metabolic process"/>
    <property type="evidence" value="ECO:0007669"/>
    <property type="project" value="InterPro"/>
</dbReference>
<dbReference type="SUPFAM" id="SSF47648">
    <property type="entry name" value="Nucleoside phosphorylase/phosphoribosyltransferase N-terminal domain"/>
    <property type="match status" value="1"/>
</dbReference>